<proteinExistence type="inferred from homology"/>
<evidence type="ECO:0000256" key="1">
    <source>
        <dbReference type="ARBA" id="ARBA00006479"/>
    </source>
</evidence>
<dbReference type="Pfam" id="PF00480">
    <property type="entry name" value="ROK"/>
    <property type="match status" value="1"/>
</dbReference>
<dbReference type="Proteomes" id="UP000539111">
    <property type="component" value="Unassembled WGS sequence"/>
</dbReference>
<accession>A0A7Z0ACV2</accession>
<dbReference type="EMBL" id="JACBZP010000001">
    <property type="protein sequence ID" value="NYI66981.1"/>
    <property type="molecule type" value="Genomic_DNA"/>
</dbReference>
<evidence type="ECO:0000313" key="2">
    <source>
        <dbReference type="EMBL" id="NYI66981.1"/>
    </source>
</evidence>
<reference evidence="2 3" key="1">
    <citation type="submission" date="2020-07" db="EMBL/GenBank/DDBJ databases">
        <title>Sequencing the genomes of 1000 actinobacteria strains.</title>
        <authorList>
            <person name="Klenk H.-P."/>
        </authorList>
    </citation>
    <scope>NUCLEOTIDE SEQUENCE [LARGE SCALE GENOMIC DNA]</scope>
    <source>
        <strain evidence="2 3">DSM 26341</strain>
    </source>
</reference>
<dbReference type="Gene3D" id="3.30.420.40">
    <property type="match status" value="2"/>
</dbReference>
<organism evidence="2 3">
    <name type="scientific">Spelaeicoccus albus</name>
    <dbReference type="NCBI Taxonomy" id="1280376"/>
    <lineage>
        <taxon>Bacteria</taxon>
        <taxon>Bacillati</taxon>
        <taxon>Actinomycetota</taxon>
        <taxon>Actinomycetes</taxon>
        <taxon>Micrococcales</taxon>
        <taxon>Brevibacteriaceae</taxon>
        <taxon>Spelaeicoccus</taxon>
    </lineage>
</organism>
<dbReference type="PANTHER" id="PTHR18964:SF149">
    <property type="entry name" value="BIFUNCTIONAL UDP-N-ACETYLGLUCOSAMINE 2-EPIMERASE_N-ACETYLMANNOSAMINE KINASE"/>
    <property type="match status" value="1"/>
</dbReference>
<dbReference type="InterPro" id="IPR036390">
    <property type="entry name" value="WH_DNA-bd_sf"/>
</dbReference>
<keyword evidence="2" id="KW-0808">Transferase</keyword>
<comment type="similarity">
    <text evidence="1">Belongs to the ROK (NagC/XylR) family.</text>
</comment>
<dbReference type="Gene3D" id="1.10.10.10">
    <property type="entry name" value="Winged helix-like DNA-binding domain superfamily/Winged helix DNA-binding domain"/>
    <property type="match status" value="1"/>
</dbReference>
<name>A0A7Z0ACV2_9MICO</name>
<dbReference type="SUPFAM" id="SSF46785">
    <property type="entry name" value="Winged helix' DNA-binding domain"/>
    <property type="match status" value="1"/>
</dbReference>
<keyword evidence="3" id="KW-1185">Reference proteome</keyword>
<protein>
    <submittedName>
        <fullName evidence="2">Putative NBD/HSP70 family sugar kinase</fullName>
    </submittedName>
</protein>
<evidence type="ECO:0000313" key="3">
    <source>
        <dbReference type="Proteomes" id="UP000539111"/>
    </source>
</evidence>
<dbReference type="SUPFAM" id="SSF53067">
    <property type="entry name" value="Actin-like ATPase domain"/>
    <property type="match status" value="1"/>
</dbReference>
<dbReference type="GO" id="GO:0016301">
    <property type="term" value="F:kinase activity"/>
    <property type="evidence" value="ECO:0007669"/>
    <property type="project" value="UniProtKB-KW"/>
</dbReference>
<dbReference type="PANTHER" id="PTHR18964">
    <property type="entry name" value="ROK (REPRESSOR, ORF, KINASE) FAMILY"/>
    <property type="match status" value="1"/>
</dbReference>
<dbReference type="InterPro" id="IPR043129">
    <property type="entry name" value="ATPase_NBD"/>
</dbReference>
<comment type="caution">
    <text evidence="2">The sequence shown here is derived from an EMBL/GenBank/DDBJ whole genome shotgun (WGS) entry which is preliminary data.</text>
</comment>
<dbReference type="Pfam" id="PF13412">
    <property type="entry name" value="HTH_24"/>
    <property type="match status" value="1"/>
</dbReference>
<dbReference type="AlphaFoldDB" id="A0A7Z0ACV2"/>
<sequence length="407" mass="43080">MRNRGSNLPRVSDYNQVLIVDLIRRQPGISRVELTDQTGLAGQTVTNICRRLTAEGLIRESGRVTGDLGKRRTVYEIIPNSKCAIGLHIDPARTVLALVDLGGCIVDRLSLVNPMTNDPADVIDALVEHVRTLIERNNVSSTSLSGLGVAAPGPIGMAAGALIGPPNLRGWTIVRLRDELSARLNIPVVLEKDTVAAITGEVWADSDASNNFGFIYLGTGAGVGVVLGGEIMHGSSGNLGNFGHLTGDPDGPRCYCGDRGCLAVTAMPLDLVKQAERDGLIDSVDHDDAAEVEKAVAELCRRADDGHEGARIIVERAARGFARAAANLINTLDLDTVVFGGPNWQSFAPIFMRVVPPIVEKLHIFSDVHGVEIRGTTLGEDVGPIGAASLVLANAVSARPSHLFLPA</sequence>
<dbReference type="InterPro" id="IPR036388">
    <property type="entry name" value="WH-like_DNA-bd_sf"/>
</dbReference>
<keyword evidence="2" id="KW-0418">Kinase</keyword>
<dbReference type="InterPro" id="IPR000600">
    <property type="entry name" value="ROK"/>
</dbReference>
<gene>
    <name evidence="2" type="ORF">BJY26_001287</name>
</gene>